<evidence type="ECO:0008006" key="3">
    <source>
        <dbReference type="Google" id="ProtNLM"/>
    </source>
</evidence>
<dbReference type="Proteomes" id="UP001139035">
    <property type="component" value="Unassembled WGS sequence"/>
</dbReference>
<name>A0A9X1T3R9_9HYPH</name>
<dbReference type="InterPro" id="IPR036374">
    <property type="entry name" value="OxRdtase_Mopterin-bd_sf"/>
</dbReference>
<reference evidence="1" key="1">
    <citation type="submission" date="2022-01" db="EMBL/GenBank/DDBJ databases">
        <title>Jiella avicenniae sp. nov., a novel endophytic bacterium isolated from bark of Avicennia marina.</title>
        <authorList>
            <person name="Tuo L."/>
        </authorList>
    </citation>
    <scope>NUCLEOTIDE SEQUENCE</scope>
    <source>
        <strain evidence="1">CBK1P-4</strain>
    </source>
</reference>
<gene>
    <name evidence="1" type="ORF">LZD57_01025</name>
</gene>
<dbReference type="RefSeq" id="WP_233717253.1">
    <property type="nucleotide sequence ID" value="NZ_JAJUWU010000001.1"/>
</dbReference>
<sequence length="168" mass="18387">MAITRRDLLGAGAFAAVSLRNVRFAAAETGLDDPAAAVLSVTRRGERLAAFSRNDLAAMPQSRIATRTPWTEAVTRYEGPSVEHLLARFPSSSEPLRLLALNDYLVTADARMLIEGRAILSIREEGVFMPVSSKGPVFLMFPFDADPCLQSQQYYSRAVWQLVAIGLS</sequence>
<dbReference type="SUPFAM" id="SSF56524">
    <property type="entry name" value="Oxidoreductase molybdopterin-binding domain"/>
    <property type="match status" value="1"/>
</dbReference>
<evidence type="ECO:0000313" key="1">
    <source>
        <dbReference type="EMBL" id="MCE7026560.1"/>
    </source>
</evidence>
<proteinExistence type="predicted"/>
<accession>A0A9X1T3R9</accession>
<protein>
    <recommendedName>
        <fullName evidence="3">Oxidoreductase molybdopterin-binding domain-containing protein</fullName>
    </recommendedName>
</protein>
<dbReference type="AlphaFoldDB" id="A0A9X1T3R9"/>
<comment type="caution">
    <text evidence="1">The sequence shown here is derived from an EMBL/GenBank/DDBJ whole genome shotgun (WGS) entry which is preliminary data.</text>
</comment>
<dbReference type="EMBL" id="JAJUWU010000001">
    <property type="protein sequence ID" value="MCE7026560.1"/>
    <property type="molecule type" value="Genomic_DNA"/>
</dbReference>
<organism evidence="1 2">
    <name type="scientific">Jiella avicenniae</name>
    <dbReference type="NCBI Taxonomy" id="2907202"/>
    <lineage>
        <taxon>Bacteria</taxon>
        <taxon>Pseudomonadati</taxon>
        <taxon>Pseudomonadota</taxon>
        <taxon>Alphaproteobacteria</taxon>
        <taxon>Hyphomicrobiales</taxon>
        <taxon>Aurantimonadaceae</taxon>
        <taxon>Jiella</taxon>
    </lineage>
</organism>
<evidence type="ECO:0000313" key="2">
    <source>
        <dbReference type="Proteomes" id="UP001139035"/>
    </source>
</evidence>
<keyword evidence="2" id="KW-1185">Reference proteome</keyword>